<dbReference type="EMBL" id="POSP01000003">
    <property type="protein sequence ID" value="PND39490.1"/>
    <property type="molecule type" value="Genomic_DNA"/>
</dbReference>
<name>A0A2N8L198_9BURK</name>
<dbReference type="Pfam" id="PF04820">
    <property type="entry name" value="Trp_halogenase"/>
    <property type="match status" value="1"/>
</dbReference>
<proteinExistence type="predicted"/>
<dbReference type="PANTHER" id="PTHR43747:SF4">
    <property type="entry name" value="FLAVIN-DEPENDENT TRYPTOPHAN HALOGENASE"/>
    <property type="match status" value="1"/>
</dbReference>
<sequence length="514" mass="57734">MKTKKIAIIGGGTAGWLAANHLGRGLQGDPEIEITLIESDEVPVIGVGEGTVPFIKTSMQKFGISEADLLLSCETTFKHGIKFQNWMAAPQGAAEHFYYHPFSSPFPGGMDVTPHWLRQGQARPFADVSSSARLAEARRSPKHIESDAYAGAVDYAYHVNAHKFAALLSRNARQRFGVKHLIATIVGADRGESGDVLALRSKSGERLAFDFYVDCSGFASLLTHTSLKVPFVDKSHQILTDTALVQQVPLAPDAEIPPYTLARAHEAGWIWDIPVTERRGTGFVYASQYMTQDQATLAFARHLGIHPDQFSPRKIAMKIGYRERVWAHNCVALGLAQGFVEPLEATSILLTDFAAGLLARNFPRQREDAPPLREHVNQAVRYAWERIIDFVQLHYHLSDRDDTDFWRDNRYNDHLSDVLRLRLDKWRAMPPQQTDFFSRFDLFSVENYLYVLHGMRYPCRGFELADEEHAEARRQLARVDGLTRQLMADLPGHRAWLQGLRAAVEGQSRTGESG</sequence>
<dbReference type="InterPro" id="IPR006905">
    <property type="entry name" value="Flavin_halogenase"/>
</dbReference>
<keyword evidence="2" id="KW-0285">Flavoprotein</keyword>
<feature type="binding site" evidence="2">
    <location>
        <position position="335"/>
    </location>
    <ligand>
        <name>FAD</name>
        <dbReference type="ChEBI" id="CHEBI:57692"/>
    </ligand>
</feature>
<organism evidence="3 4">
    <name type="scientific">Kinneretia aquatilis</name>
    <dbReference type="NCBI Taxonomy" id="2070761"/>
    <lineage>
        <taxon>Bacteria</taxon>
        <taxon>Pseudomonadati</taxon>
        <taxon>Pseudomonadota</taxon>
        <taxon>Betaproteobacteria</taxon>
        <taxon>Burkholderiales</taxon>
        <taxon>Sphaerotilaceae</taxon>
        <taxon>Roseateles</taxon>
    </lineage>
</organism>
<dbReference type="InterPro" id="IPR050816">
    <property type="entry name" value="Flavin-dep_Halogenase_NPB"/>
</dbReference>
<feature type="binding site" evidence="2">
    <location>
        <position position="78"/>
    </location>
    <ligand>
        <name>7-chloro-L-tryptophan</name>
        <dbReference type="ChEBI" id="CHEBI:58713"/>
    </ligand>
</feature>
<dbReference type="InterPro" id="IPR036188">
    <property type="entry name" value="FAD/NAD-bd_sf"/>
</dbReference>
<accession>A0A2N8L198</accession>
<reference evidence="3 4" key="1">
    <citation type="submission" date="2018-01" db="EMBL/GenBank/DDBJ databases">
        <title>Draft genome sequence of Paucibacter aquatile CR182 isolated from freshwater of the Nakdong River.</title>
        <authorList>
            <person name="Choi A."/>
            <person name="Chung E.J."/>
        </authorList>
    </citation>
    <scope>NUCLEOTIDE SEQUENCE [LARGE SCALE GENOMIC DNA]</scope>
    <source>
        <strain evidence="3 4">CR182</strain>
    </source>
</reference>
<keyword evidence="2" id="KW-0274">FAD</keyword>
<protein>
    <submittedName>
        <fullName evidence="3">Tryptophan 7-halogenase</fullName>
    </submittedName>
</protein>
<evidence type="ECO:0000256" key="2">
    <source>
        <dbReference type="PIRSR" id="PIRSR011396-2"/>
    </source>
</evidence>
<keyword evidence="2" id="KW-0547">Nucleotide-binding</keyword>
<dbReference type="AlphaFoldDB" id="A0A2N8L198"/>
<evidence type="ECO:0000313" key="4">
    <source>
        <dbReference type="Proteomes" id="UP000235916"/>
    </source>
</evidence>
<dbReference type="Gene3D" id="3.50.50.60">
    <property type="entry name" value="FAD/NAD(P)-binding domain"/>
    <property type="match status" value="1"/>
</dbReference>
<dbReference type="PIRSF" id="PIRSF011396">
    <property type="entry name" value="Trp_halogenase"/>
    <property type="match status" value="1"/>
</dbReference>
<evidence type="ECO:0000313" key="3">
    <source>
        <dbReference type="EMBL" id="PND39490.1"/>
    </source>
</evidence>
<feature type="binding site" evidence="2">
    <location>
        <begin position="11"/>
        <end position="14"/>
    </location>
    <ligand>
        <name>FAD</name>
        <dbReference type="ChEBI" id="CHEBI:57692"/>
    </ligand>
</feature>
<dbReference type="RefSeq" id="WP_102769406.1">
    <property type="nucleotide sequence ID" value="NZ_POSP01000003.1"/>
</dbReference>
<gene>
    <name evidence="3" type="ORF">C1O66_19420</name>
</gene>
<dbReference type="OrthoDB" id="8868802at2"/>
<comment type="caution">
    <text evidence="3">The sequence shown here is derived from an EMBL/GenBank/DDBJ whole genome shotgun (WGS) entry which is preliminary data.</text>
</comment>
<feature type="binding site" evidence="2">
    <location>
        <position position="344"/>
    </location>
    <ligand>
        <name>L-tryptophan</name>
        <dbReference type="ChEBI" id="CHEBI:57912"/>
    </ligand>
</feature>
<keyword evidence="4" id="KW-1185">Reference proteome</keyword>
<feature type="binding site" evidence="2">
    <location>
        <position position="348"/>
    </location>
    <ligand>
        <name>FAD</name>
        <dbReference type="ChEBI" id="CHEBI:57692"/>
    </ligand>
</feature>
<dbReference type="InterPro" id="IPR033856">
    <property type="entry name" value="Trp_halogen"/>
</dbReference>
<dbReference type="SUPFAM" id="SSF51905">
    <property type="entry name" value="FAD/NAD(P)-binding domain"/>
    <property type="match status" value="1"/>
</dbReference>
<dbReference type="PANTHER" id="PTHR43747">
    <property type="entry name" value="FAD-BINDING PROTEIN"/>
    <property type="match status" value="1"/>
</dbReference>
<dbReference type="GO" id="GO:0004497">
    <property type="term" value="F:monooxygenase activity"/>
    <property type="evidence" value="ECO:0007669"/>
    <property type="project" value="InterPro"/>
</dbReference>
<dbReference type="GO" id="GO:0000166">
    <property type="term" value="F:nucleotide binding"/>
    <property type="evidence" value="ECO:0007669"/>
    <property type="project" value="UniProtKB-KW"/>
</dbReference>
<dbReference type="Proteomes" id="UP000235916">
    <property type="component" value="Unassembled WGS sequence"/>
</dbReference>
<evidence type="ECO:0000256" key="1">
    <source>
        <dbReference type="PIRSR" id="PIRSR011396-1"/>
    </source>
</evidence>
<feature type="active site" evidence="1">
    <location>
        <position position="78"/>
    </location>
</feature>